<evidence type="ECO:0000313" key="11">
    <source>
        <dbReference type="EMBL" id="CAE7409894.1"/>
    </source>
</evidence>
<dbReference type="EMBL" id="CAJNJA010017875">
    <property type="protein sequence ID" value="CAE7409894.1"/>
    <property type="molecule type" value="Genomic_DNA"/>
</dbReference>
<evidence type="ECO:0000256" key="9">
    <source>
        <dbReference type="SAM" id="Phobius"/>
    </source>
</evidence>
<feature type="compositionally biased region" description="Polar residues" evidence="8">
    <location>
        <begin position="587"/>
        <end position="596"/>
    </location>
</feature>
<feature type="transmembrane region" description="Helical" evidence="9">
    <location>
        <begin position="993"/>
        <end position="1013"/>
    </location>
</feature>
<dbReference type="SUPFAM" id="SSF54928">
    <property type="entry name" value="RNA-binding domain, RBD"/>
    <property type="match status" value="1"/>
</dbReference>
<dbReference type="GO" id="GO:0015369">
    <property type="term" value="F:calcium:proton antiporter activity"/>
    <property type="evidence" value="ECO:0007669"/>
    <property type="project" value="TreeGrafter"/>
</dbReference>
<sequence>MSQMANGDINSQAFWNEFMRRPDAKAAYQAERRLQEKKRLWLEERRAVEERAEHRRLLADALEEAPAELKKLVAPMFHIRFVEDYLWMIYDECSKKQKDFKEKLRDGATADQLRKMRENFQAGGEERMADMEKEWHAQCKAMSEAEEKKKEVLPQSIDIHTLKHVLEYAQECKREGNLKFQEGLYEEALYIYSQADDAMKKWKVAKHLKNEEKWLKDYHLACLKNKAQAALKLELFQTALDASDAALSIDTEDHKAWYRKVQAEKGLGRFKEAEESLAKLEDVAQWCPDRRRILRDCEAERKRIKVARVKHRQSTQEMLGRAFEAGVFSIDRDRELEEAAKKLEEPPAQMQVSTEQRKSLEAQARPLERKIQLTAALAGDLMDELAAAYGQKWFQERVRKCARDSGFERSVFLMRLKDVAFEVQKPVLEKWGFEGNEHGVREMTAAIREHAGRSGKDMPQWLKEKQDRCLELLYGGPEGAPEKVDVKMHWLIMIEWNPGVGFRGHHGGLPDISGMSFGFTVDVTGQIPENWTAEELRKCFEKFGDIGDVFIPRERFSDRPRPFAFVRFKDDTDATEAIKEMNGTKYEGSTLSVSKANRSREEARAETARDDGKRKESKSRRSRRSTSRGHGLLGRGGRDASRVTAGDGAGVAARVPAVEAAAVAVAVGIVDSKKSGVFQLVDLDFGLDCKPPLRCALAERLVLLASRSVTAVEAMADGGEVLLRRGGERHNTTRFVKGTNAKKPPNFEGTGVIALFKHPLSIFMICVPFGVWSYFFKWDPAYTFWLNFFAMLPMAKILGDITEELAAGLRNDLLAGLINATFGNAVEMVITVQTLRGGLYAVVKATLLGSVLSNVLLVLGMSFLFGGLVNVTGKTEEQAKVKDAESLEKEATGGYSMVAEKVQTFKILGAMVNTSMLLLSCLSFTLVTVFGTMLEDHYKMNHSDLEEVMLPISRTCSIIIVSAYVAYIVFQLFTHRTVMAEGGDGDDEEEESSISVTTAAVLLFAMTAVVAFCSELLVDSIESMTARAHMGEHFIGIILLPIVGNACEHAAAVRFAMQDKPGLSIGIAVGSSTQIALFVVPFSVLVGWAIDKPMDLNFGALNVTVMTLSVIVVLSMVVDGQSNWLQGYLLCAAYAVIAVLFWYVPNDTSI</sequence>
<feature type="transmembrane region" description="Helical" evidence="9">
    <location>
        <begin position="1124"/>
        <end position="1144"/>
    </location>
</feature>
<dbReference type="InterPro" id="IPR011990">
    <property type="entry name" value="TPR-like_helical_dom_sf"/>
</dbReference>
<dbReference type="AlphaFoldDB" id="A0A812QYG4"/>
<dbReference type="SUPFAM" id="SSF48452">
    <property type="entry name" value="TPR-like"/>
    <property type="match status" value="1"/>
</dbReference>
<dbReference type="InterPro" id="IPR044880">
    <property type="entry name" value="NCX_ion-bd_dom_sf"/>
</dbReference>
<comment type="subcellular location">
    <subcellularLocation>
        <location evidence="1">Endomembrane system</location>
        <topology evidence="1">Multi-pass membrane protein</topology>
    </subcellularLocation>
</comment>
<dbReference type="Pfam" id="PF00076">
    <property type="entry name" value="RRM_1"/>
    <property type="match status" value="1"/>
</dbReference>
<feature type="compositionally biased region" description="Basic and acidic residues" evidence="8">
    <location>
        <begin position="598"/>
        <end position="614"/>
    </location>
</feature>
<keyword evidence="3 9" id="KW-0812">Transmembrane</keyword>
<dbReference type="GO" id="GO:0005774">
    <property type="term" value="C:vacuolar membrane"/>
    <property type="evidence" value="ECO:0007669"/>
    <property type="project" value="UniProtKB-ARBA"/>
</dbReference>
<feature type="compositionally biased region" description="Basic residues" evidence="8">
    <location>
        <begin position="615"/>
        <end position="627"/>
    </location>
</feature>
<protein>
    <submittedName>
        <fullName evidence="11">VCX1 protein</fullName>
    </submittedName>
</protein>
<dbReference type="InterPro" id="IPR000504">
    <property type="entry name" value="RRM_dom"/>
</dbReference>
<dbReference type="PANTHER" id="PTHR31503:SF22">
    <property type="entry name" value="VACUOLAR CALCIUM ION TRANSPORTER"/>
    <property type="match status" value="1"/>
</dbReference>
<feature type="region of interest" description="Disordered" evidence="8">
    <location>
        <begin position="579"/>
        <end position="644"/>
    </location>
</feature>
<feature type="transmembrane region" description="Helical" evidence="9">
    <location>
        <begin position="752"/>
        <end position="775"/>
    </location>
</feature>
<feature type="transmembrane region" description="Helical" evidence="9">
    <location>
        <begin position="1063"/>
        <end position="1086"/>
    </location>
</feature>
<proteinExistence type="predicted"/>
<reference evidence="11" key="1">
    <citation type="submission" date="2021-02" db="EMBL/GenBank/DDBJ databases">
        <authorList>
            <person name="Dougan E. K."/>
            <person name="Rhodes N."/>
            <person name="Thang M."/>
            <person name="Chan C."/>
        </authorList>
    </citation>
    <scope>NUCLEOTIDE SEQUENCE</scope>
</reference>
<evidence type="ECO:0000256" key="6">
    <source>
        <dbReference type="ARBA" id="ARBA00023136"/>
    </source>
</evidence>
<dbReference type="GO" id="GO:0003723">
    <property type="term" value="F:RNA binding"/>
    <property type="evidence" value="ECO:0007669"/>
    <property type="project" value="UniProtKB-UniRule"/>
</dbReference>
<evidence type="ECO:0000256" key="8">
    <source>
        <dbReference type="SAM" id="MobiDB-lite"/>
    </source>
</evidence>
<feature type="domain" description="RRM" evidence="10">
    <location>
        <begin position="520"/>
        <end position="598"/>
    </location>
</feature>
<dbReference type="PROSITE" id="PS50102">
    <property type="entry name" value="RRM"/>
    <property type="match status" value="1"/>
</dbReference>
<dbReference type="PANTHER" id="PTHR31503">
    <property type="entry name" value="VACUOLAR CALCIUM ION TRANSPORTER"/>
    <property type="match status" value="1"/>
</dbReference>
<keyword evidence="12" id="KW-1185">Reference proteome</keyword>
<keyword evidence="5" id="KW-0406">Ion transport</keyword>
<evidence type="ECO:0000256" key="5">
    <source>
        <dbReference type="ARBA" id="ARBA00023065"/>
    </source>
</evidence>
<dbReference type="GO" id="GO:0006874">
    <property type="term" value="P:intracellular calcium ion homeostasis"/>
    <property type="evidence" value="ECO:0007669"/>
    <property type="project" value="TreeGrafter"/>
</dbReference>
<dbReference type="InterPro" id="IPR004837">
    <property type="entry name" value="NaCa_Exmemb"/>
</dbReference>
<dbReference type="InterPro" id="IPR012677">
    <property type="entry name" value="Nucleotide-bd_a/b_plait_sf"/>
</dbReference>
<dbReference type="Gene3D" id="3.30.70.330">
    <property type="match status" value="1"/>
</dbReference>
<keyword evidence="2" id="KW-0813">Transport</keyword>
<dbReference type="Gene3D" id="1.20.1420.30">
    <property type="entry name" value="NCX, central ion-binding region"/>
    <property type="match status" value="1"/>
</dbReference>
<evidence type="ECO:0000256" key="3">
    <source>
        <dbReference type="ARBA" id="ARBA00022692"/>
    </source>
</evidence>
<evidence type="ECO:0000256" key="1">
    <source>
        <dbReference type="ARBA" id="ARBA00004127"/>
    </source>
</evidence>
<evidence type="ECO:0000256" key="7">
    <source>
        <dbReference type="PROSITE-ProRule" id="PRU00176"/>
    </source>
</evidence>
<gene>
    <name evidence="11" type="primary">VCX1</name>
    <name evidence="11" type="ORF">SNEC2469_LOCUS11276</name>
</gene>
<name>A0A812QYG4_9DINO</name>
<dbReference type="GO" id="GO:0012505">
    <property type="term" value="C:endomembrane system"/>
    <property type="evidence" value="ECO:0007669"/>
    <property type="project" value="UniProtKB-SubCell"/>
</dbReference>
<keyword evidence="4 9" id="KW-1133">Transmembrane helix</keyword>
<organism evidence="11 12">
    <name type="scientific">Symbiodinium necroappetens</name>
    <dbReference type="NCBI Taxonomy" id="1628268"/>
    <lineage>
        <taxon>Eukaryota</taxon>
        <taxon>Sar</taxon>
        <taxon>Alveolata</taxon>
        <taxon>Dinophyceae</taxon>
        <taxon>Suessiales</taxon>
        <taxon>Symbiodiniaceae</taxon>
        <taxon>Symbiodinium</taxon>
    </lineage>
</organism>
<feature type="transmembrane region" description="Helical" evidence="9">
    <location>
        <begin position="847"/>
        <end position="869"/>
    </location>
</feature>
<feature type="transmembrane region" description="Helical" evidence="9">
    <location>
        <begin position="1034"/>
        <end position="1057"/>
    </location>
</feature>
<feature type="transmembrane region" description="Helical" evidence="9">
    <location>
        <begin position="1098"/>
        <end position="1118"/>
    </location>
</feature>
<evidence type="ECO:0000259" key="10">
    <source>
        <dbReference type="PROSITE" id="PS50102"/>
    </source>
</evidence>
<feature type="transmembrane region" description="Helical" evidence="9">
    <location>
        <begin position="782"/>
        <end position="801"/>
    </location>
</feature>
<dbReference type="SMART" id="SM00360">
    <property type="entry name" value="RRM"/>
    <property type="match status" value="1"/>
</dbReference>
<dbReference type="InterPro" id="IPR004713">
    <property type="entry name" value="CaH_exchang"/>
</dbReference>
<keyword evidence="7" id="KW-0694">RNA-binding</keyword>
<evidence type="ECO:0000256" key="2">
    <source>
        <dbReference type="ARBA" id="ARBA00022448"/>
    </source>
</evidence>
<feature type="transmembrane region" description="Helical" evidence="9">
    <location>
        <begin position="907"/>
        <end position="934"/>
    </location>
</feature>
<feature type="transmembrane region" description="Helical" evidence="9">
    <location>
        <begin position="955"/>
        <end position="973"/>
    </location>
</feature>
<keyword evidence="6 9" id="KW-0472">Membrane</keyword>
<dbReference type="OrthoDB" id="1699231at2759"/>
<comment type="caution">
    <text evidence="11">The sequence shown here is derived from an EMBL/GenBank/DDBJ whole genome shotgun (WGS) entry which is preliminary data.</text>
</comment>
<accession>A0A812QYG4</accession>
<dbReference type="Pfam" id="PF01699">
    <property type="entry name" value="Na_Ca_ex"/>
    <property type="match status" value="2"/>
</dbReference>
<dbReference type="InterPro" id="IPR035979">
    <property type="entry name" value="RBD_domain_sf"/>
</dbReference>
<feature type="transmembrane region" description="Helical" evidence="9">
    <location>
        <begin position="813"/>
        <end position="835"/>
    </location>
</feature>
<evidence type="ECO:0000256" key="4">
    <source>
        <dbReference type="ARBA" id="ARBA00022989"/>
    </source>
</evidence>
<dbReference type="Proteomes" id="UP000601435">
    <property type="component" value="Unassembled WGS sequence"/>
</dbReference>
<dbReference type="Gene3D" id="1.25.40.10">
    <property type="entry name" value="Tetratricopeptide repeat domain"/>
    <property type="match status" value="1"/>
</dbReference>
<evidence type="ECO:0000313" key="12">
    <source>
        <dbReference type="Proteomes" id="UP000601435"/>
    </source>
</evidence>